<reference evidence="2 3" key="1">
    <citation type="journal article" date="2016" name="Genome Biol. Evol.">
        <title>Divergent and convergent evolution of fungal pathogenicity.</title>
        <authorList>
            <person name="Shang Y."/>
            <person name="Xiao G."/>
            <person name="Zheng P."/>
            <person name="Cen K."/>
            <person name="Zhan S."/>
            <person name="Wang C."/>
        </authorList>
    </citation>
    <scope>NUCLEOTIDE SEQUENCE [LARGE SCALE GENOMIC DNA]</scope>
    <source>
        <strain evidence="2 3">RCEF 2490</strain>
    </source>
</reference>
<keyword evidence="3" id="KW-1185">Reference proteome</keyword>
<feature type="region of interest" description="Disordered" evidence="1">
    <location>
        <begin position="127"/>
        <end position="206"/>
    </location>
</feature>
<dbReference type="Proteomes" id="UP000078544">
    <property type="component" value="Unassembled WGS sequence"/>
</dbReference>
<evidence type="ECO:0000256" key="1">
    <source>
        <dbReference type="SAM" id="MobiDB-lite"/>
    </source>
</evidence>
<sequence>MRKRLPKVLGCRLPHSAFKSRGTLLPLPALYLFGAPTKSLGFGKRSSSLNCQRESLTNILAPLLGVGECEGLRDGLGELLPLVDSVYELGSSMECRKENPRVRDCGGGGGDCEVGIAGAAVGGGGGGAATGDRAGAEGTGSIGGGGGWARGDEEVAGKGGAETGGGGGGGGAAKAGAEEAGGGGRGGGGTERVGVMPDGGGRGGGGGAEVTGGIVFVDGFRDVGNGGGFLPIGGGGGFAPADGVVLRRLLTPPGGGTGGPRPGIVGAAALGGLGAPGGFGADILDSPGSERYEASEPAPVSTPPPRFFNLGMPPAKSPPSWGPASIPDETVWIDP</sequence>
<evidence type="ECO:0000313" key="2">
    <source>
        <dbReference type="EMBL" id="KZZ99088.1"/>
    </source>
</evidence>
<name>A0A168ES00_9HYPO</name>
<organism evidence="2 3">
    <name type="scientific">Moelleriella libera RCEF 2490</name>
    <dbReference type="NCBI Taxonomy" id="1081109"/>
    <lineage>
        <taxon>Eukaryota</taxon>
        <taxon>Fungi</taxon>
        <taxon>Dikarya</taxon>
        <taxon>Ascomycota</taxon>
        <taxon>Pezizomycotina</taxon>
        <taxon>Sordariomycetes</taxon>
        <taxon>Hypocreomycetidae</taxon>
        <taxon>Hypocreales</taxon>
        <taxon>Clavicipitaceae</taxon>
        <taxon>Moelleriella</taxon>
    </lineage>
</organism>
<accession>A0A168ES00</accession>
<dbReference type="AlphaFoldDB" id="A0A168ES00"/>
<dbReference type="EMBL" id="AZGY01000004">
    <property type="protein sequence ID" value="KZZ99088.1"/>
    <property type="molecule type" value="Genomic_DNA"/>
</dbReference>
<gene>
    <name evidence="2" type="ORF">AAL_02639</name>
</gene>
<feature type="region of interest" description="Disordered" evidence="1">
    <location>
        <begin position="281"/>
        <end position="335"/>
    </location>
</feature>
<comment type="caution">
    <text evidence="2">The sequence shown here is derived from an EMBL/GenBank/DDBJ whole genome shotgun (WGS) entry which is preliminary data.</text>
</comment>
<evidence type="ECO:0000313" key="3">
    <source>
        <dbReference type="Proteomes" id="UP000078544"/>
    </source>
</evidence>
<protein>
    <submittedName>
        <fullName evidence="2">Uncharacterized protein</fullName>
    </submittedName>
</protein>
<feature type="compositionally biased region" description="Gly residues" evidence="1">
    <location>
        <begin position="137"/>
        <end position="149"/>
    </location>
</feature>
<feature type="compositionally biased region" description="Gly residues" evidence="1">
    <location>
        <begin position="157"/>
        <end position="206"/>
    </location>
</feature>
<proteinExistence type="predicted"/>